<feature type="domain" description="Baseplate protein J-like barrel" evidence="1">
    <location>
        <begin position="105"/>
        <end position="178"/>
    </location>
</feature>
<protein>
    <submittedName>
        <fullName evidence="3">Baseplate assembly protein</fullName>
    </submittedName>
</protein>
<evidence type="ECO:0000313" key="3">
    <source>
        <dbReference type="EMBL" id="KUL98049.1"/>
    </source>
</evidence>
<feature type="domain" description="Baseplate J-like C-terminal" evidence="2">
    <location>
        <begin position="292"/>
        <end position="359"/>
    </location>
</feature>
<comment type="caution">
    <text evidence="3">The sequence shown here is derived from an EMBL/GenBank/DDBJ whole genome shotgun (WGS) entry which is preliminary data.</text>
</comment>
<dbReference type="PANTHER" id="PTHR37829:SF3">
    <property type="entry name" value="PROTEIN JAYE-RELATED"/>
    <property type="match status" value="1"/>
</dbReference>
<accession>A0A101K5S8</accession>
<organism evidence="3 4">
    <name type="scientific">Fusobacterium nucleatum subsp. nucleatum</name>
    <dbReference type="NCBI Taxonomy" id="76856"/>
    <lineage>
        <taxon>Bacteria</taxon>
        <taxon>Fusobacteriati</taxon>
        <taxon>Fusobacteriota</taxon>
        <taxon>Fusobacteriia</taxon>
        <taxon>Fusobacteriales</taxon>
        <taxon>Fusobacteriaceae</taxon>
        <taxon>Fusobacterium</taxon>
    </lineage>
</organism>
<dbReference type="PANTHER" id="PTHR37829">
    <property type="entry name" value="PHAGE-LIKE ELEMENT PBSX PROTEIN XKDT"/>
    <property type="match status" value="1"/>
</dbReference>
<evidence type="ECO:0000313" key="4">
    <source>
        <dbReference type="Proteomes" id="UP000054800"/>
    </source>
</evidence>
<dbReference type="RefSeq" id="WP_059222347.1">
    <property type="nucleotide sequence ID" value="NZ_LMVH01000001.1"/>
</dbReference>
<proteinExistence type="predicted"/>
<gene>
    <name evidence="3" type="ORF">RO03_00470</name>
</gene>
<reference evidence="3 4" key="1">
    <citation type="submission" date="2015-10" db="EMBL/GenBank/DDBJ databases">
        <authorList>
            <person name="Gilbert D.G."/>
        </authorList>
    </citation>
    <scope>NUCLEOTIDE SEQUENCE [LARGE SCALE GENOMIC DNA]</scope>
    <source>
        <strain evidence="3 4">ChDC F311</strain>
    </source>
</reference>
<sequence>MKEFNLIDSNPESILADALRFHEEIAGERLELCTKEAYLYSTVAALLANIKANMNDVAKQNFLKYSREERLDLKGNFYGERGTRLKANKARTTIRCYISSIVAKDVIIAKGTRFLYKNYMFYTEQEYKIKQGDIYVDVIAVAEIAGELGKILAGDIKEIVDRYEYIKEITNITDVTGGREEENDDEYRKRLELIPESFTTGGSEGSYEYWVKKSSNLVTDVFINSPKPNYIDIYVVNGLEHISLEEKQKIKNYIIENKNIKVLNDQLEIKDPIFHNYNIDLDYWVYDNSLVSKSEIEKELRSSLEQYTKSFKMGESINLQDIIDISKNVEGIRRVEIKSPQTYTGQKFHLAKCGTITISYKGAESR</sequence>
<dbReference type="Pfam" id="PF04865">
    <property type="entry name" value="Baseplate_J"/>
    <property type="match status" value="1"/>
</dbReference>
<name>A0A101K5S8_FUSNC</name>
<evidence type="ECO:0000259" key="1">
    <source>
        <dbReference type="Pfam" id="PF04865"/>
    </source>
</evidence>
<dbReference type="OrthoDB" id="9793802at2"/>
<dbReference type="Proteomes" id="UP000054800">
    <property type="component" value="Unassembled WGS sequence"/>
</dbReference>
<dbReference type="InterPro" id="IPR052399">
    <property type="entry name" value="Phage_Baseplate_Assmbl_Protein"/>
</dbReference>
<dbReference type="InterPro" id="IPR058530">
    <property type="entry name" value="Baseplate_J-like_C"/>
</dbReference>
<dbReference type="EMBL" id="LMVH01000001">
    <property type="protein sequence ID" value="KUL98049.1"/>
    <property type="molecule type" value="Genomic_DNA"/>
</dbReference>
<dbReference type="InterPro" id="IPR006949">
    <property type="entry name" value="Barrel_Baseplate_J-like"/>
</dbReference>
<evidence type="ECO:0000259" key="2">
    <source>
        <dbReference type="Pfam" id="PF26079"/>
    </source>
</evidence>
<dbReference type="AlphaFoldDB" id="A0A101K5S8"/>
<dbReference type="Pfam" id="PF26079">
    <property type="entry name" value="Baseplate_J_C"/>
    <property type="match status" value="1"/>
</dbReference>